<dbReference type="EMBL" id="BQNB010020140">
    <property type="protein sequence ID" value="GJT92752.1"/>
    <property type="molecule type" value="Genomic_DNA"/>
</dbReference>
<dbReference type="PANTHER" id="PTHR33209">
    <property type="entry name" value="PROTEASE 4"/>
    <property type="match status" value="1"/>
</dbReference>
<evidence type="ECO:0000256" key="3">
    <source>
        <dbReference type="ARBA" id="ARBA00022801"/>
    </source>
</evidence>
<keyword evidence="2" id="KW-0645">Protease</keyword>
<keyword evidence="4" id="KW-0720">Serine protease</keyword>
<comment type="caution">
    <text evidence="5">The sequence shown here is derived from an EMBL/GenBank/DDBJ whole genome shotgun (WGS) entry which is preliminary data.</text>
</comment>
<accession>A0ABQ5I039</accession>
<evidence type="ECO:0000313" key="5">
    <source>
        <dbReference type="EMBL" id="GJT92752.1"/>
    </source>
</evidence>
<comment type="similarity">
    <text evidence="1">Belongs to the peptidase S49 family.</text>
</comment>
<name>A0ABQ5I039_9ASTR</name>
<gene>
    <name evidence="5" type="ORF">Tco_1081597</name>
</gene>
<evidence type="ECO:0000256" key="1">
    <source>
        <dbReference type="ARBA" id="ARBA00008683"/>
    </source>
</evidence>
<organism evidence="5 6">
    <name type="scientific">Tanacetum coccineum</name>
    <dbReference type="NCBI Taxonomy" id="301880"/>
    <lineage>
        <taxon>Eukaryota</taxon>
        <taxon>Viridiplantae</taxon>
        <taxon>Streptophyta</taxon>
        <taxon>Embryophyta</taxon>
        <taxon>Tracheophyta</taxon>
        <taxon>Spermatophyta</taxon>
        <taxon>Magnoliopsida</taxon>
        <taxon>eudicotyledons</taxon>
        <taxon>Gunneridae</taxon>
        <taxon>Pentapetalae</taxon>
        <taxon>asterids</taxon>
        <taxon>campanulids</taxon>
        <taxon>Asterales</taxon>
        <taxon>Asteraceae</taxon>
        <taxon>Asteroideae</taxon>
        <taxon>Anthemideae</taxon>
        <taxon>Anthemidinae</taxon>
        <taxon>Tanacetum</taxon>
    </lineage>
</organism>
<evidence type="ECO:0000256" key="2">
    <source>
        <dbReference type="ARBA" id="ARBA00022670"/>
    </source>
</evidence>
<evidence type="ECO:0000313" key="6">
    <source>
        <dbReference type="Proteomes" id="UP001151760"/>
    </source>
</evidence>
<evidence type="ECO:0000256" key="4">
    <source>
        <dbReference type="ARBA" id="ARBA00022825"/>
    </source>
</evidence>
<dbReference type="Proteomes" id="UP001151760">
    <property type="component" value="Unassembled WGS sequence"/>
</dbReference>
<keyword evidence="6" id="KW-1185">Reference proteome</keyword>
<dbReference type="Gene3D" id="3.90.226.10">
    <property type="entry name" value="2-enoyl-CoA Hydratase, Chain A, domain 1"/>
    <property type="match status" value="1"/>
</dbReference>
<sequence>MEVPRQQACNWIAALRIEIYWCLWMQVDTMEKIAQGRVWTGKDAASRDLLATITGFSRSFCSARQSAKIHQNRKVTCVQMARNRMASNPENTNINNINSCVGGLRVTRLAKKIAMEGTGSQFQPSNKKRVMLGDLSNNVVAQKTTPKKVIKKESSPTPLVKNVLLNKTKST</sequence>
<keyword evidence="3" id="KW-0378">Hydrolase</keyword>
<reference evidence="5" key="2">
    <citation type="submission" date="2022-01" db="EMBL/GenBank/DDBJ databases">
        <authorList>
            <person name="Yamashiro T."/>
            <person name="Shiraishi A."/>
            <person name="Satake H."/>
            <person name="Nakayama K."/>
        </authorList>
    </citation>
    <scope>NUCLEOTIDE SEQUENCE</scope>
</reference>
<proteinExistence type="inferred from homology"/>
<dbReference type="PANTHER" id="PTHR33209:SF1">
    <property type="entry name" value="PEPTIDASE S49 DOMAIN-CONTAINING PROTEIN"/>
    <property type="match status" value="1"/>
</dbReference>
<protein>
    <submittedName>
        <fullName evidence="5">Uncharacterized protein</fullName>
    </submittedName>
</protein>
<reference evidence="5" key="1">
    <citation type="journal article" date="2022" name="Int. J. Mol. Sci.">
        <title>Draft Genome of Tanacetum Coccineum: Genomic Comparison of Closely Related Tanacetum-Family Plants.</title>
        <authorList>
            <person name="Yamashiro T."/>
            <person name="Shiraishi A."/>
            <person name="Nakayama K."/>
            <person name="Satake H."/>
        </authorList>
    </citation>
    <scope>NUCLEOTIDE SEQUENCE</scope>
</reference>